<protein>
    <recommendedName>
        <fullName evidence="7">Probable branched-chain-amino-acid aminotransferase</fullName>
        <ecNumber evidence="6">2.6.1.42</ecNumber>
    </recommendedName>
</protein>
<comment type="catalytic activity">
    <reaction evidence="9">
        <text>L-valine + 2-oxoglutarate = 3-methyl-2-oxobutanoate + L-glutamate</text>
        <dbReference type="Rhea" id="RHEA:24813"/>
        <dbReference type="ChEBI" id="CHEBI:11851"/>
        <dbReference type="ChEBI" id="CHEBI:16810"/>
        <dbReference type="ChEBI" id="CHEBI:29985"/>
        <dbReference type="ChEBI" id="CHEBI:57762"/>
        <dbReference type="EC" id="2.6.1.42"/>
    </reaction>
</comment>
<evidence type="ECO:0000256" key="3">
    <source>
        <dbReference type="ARBA" id="ARBA00004931"/>
    </source>
</evidence>
<comment type="function">
    <text evidence="1">Acts on leucine, isoleucine and valine.</text>
</comment>
<evidence type="ECO:0000313" key="12">
    <source>
        <dbReference type="EMBL" id="MDX6805357.1"/>
    </source>
</evidence>
<dbReference type="InterPro" id="IPR043131">
    <property type="entry name" value="BCAT-like_N"/>
</dbReference>
<evidence type="ECO:0000256" key="2">
    <source>
        <dbReference type="ARBA" id="ARBA00004824"/>
    </source>
</evidence>
<dbReference type="CDD" id="cd01558">
    <property type="entry name" value="D-AAT_like"/>
    <property type="match status" value="1"/>
</dbReference>
<dbReference type="RefSeq" id="WP_319843474.1">
    <property type="nucleotide sequence ID" value="NZ_JAXAFJ010000002.1"/>
</dbReference>
<comment type="catalytic activity">
    <reaction evidence="11">
        <text>L-leucine + 2-oxoglutarate = 4-methyl-2-oxopentanoate + L-glutamate</text>
        <dbReference type="Rhea" id="RHEA:18321"/>
        <dbReference type="ChEBI" id="CHEBI:16810"/>
        <dbReference type="ChEBI" id="CHEBI:17865"/>
        <dbReference type="ChEBI" id="CHEBI:29985"/>
        <dbReference type="ChEBI" id="CHEBI:57427"/>
        <dbReference type="EC" id="2.6.1.42"/>
    </reaction>
</comment>
<gene>
    <name evidence="12" type="ORF">SCD90_04710</name>
</gene>
<proteinExistence type="inferred from homology"/>
<comment type="pathway">
    <text evidence="4">Amino-acid biosynthesis; L-leucine biosynthesis; L-leucine from 3-methyl-2-oxobutanoate: step 4/4.</text>
</comment>
<dbReference type="InterPro" id="IPR001544">
    <property type="entry name" value="Aminotrans_IV"/>
</dbReference>
<evidence type="ECO:0000256" key="10">
    <source>
        <dbReference type="ARBA" id="ARBA00048798"/>
    </source>
</evidence>
<dbReference type="NCBIfam" id="NF005209">
    <property type="entry name" value="PRK06680.1"/>
    <property type="match status" value="1"/>
</dbReference>
<evidence type="ECO:0000256" key="1">
    <source>
        <dbReference type="ARBA" id="ARBA00003109"/>
    </source>
</evidence>
<dbReference type="Proteomes" id="UP001274321">
    <property type="component" value="Unassembled WGS sequence"/>
</dbReference>
<comment type="caution">
    <text evidence="12">The sequence shown here is derived from an EMBL/GenBank/DDBJ whole genome shotgun (WGS) entry which is preliminary data.</text>
</comment>
<evidence type="ECO:0000313" key="13">
    <source>
        <dbReference type="Proteomes" id="UP001274321"/>
    </source>
</evidence>
<keyword evidence="13" id="KW-1185">Reference proteome</keyword>
<evidence type="ECO:0000256" key="8">
    <source>
        <dbReference type="ARBA" id="ARBA00023304"/>
    </source>
</evidence>
<evidence type="ECO:0000256" key="6">
    <source>
        <dbReference type="ARBA" id="ARBA00013053"/>
    </source>
</evidence>
<accession>A0ABU4RKJ5</accession>
<dbReference type="PANTHER" id="PTHR42743:SF11">
    <property type="entry name" value="AMINODEOXYCHORISMATE LYASE"/>
    <property type="match status" value="1"/>
</dbReference>
<reference evidence="12 13" key="1">
    <citation type="submission" date="2023-11" db="EMBL/GenBank/DDBJ databases">
        <authorList>
            <person name="Bao R."/>
        </authorList>
    </citation>
    <scope>NUCLEOTIDE SEQUENCE [LARGE SCALE GENOMIC DNA]</scope>
    <source>
        <strain evidence="12 13">PJ23</strain>
    </source>
</reference>
<dbReference type="EC" id="2.6.1.42" evidence="6"/>
<comment type="catalytic activity">
    <reaction evidence="10">
        <text>L-isoleucine + 2-oxoglutarate = (S)-3-methyl-2-oxopentanoate + L-glutamate</text>
        <dbReference type="Rhea" id="RHEA:24801"/>
        <dbReference type="ChEBI" id="CHEBI:16810"/>
        <dbReference type="ChEBI" id="CHEBI:29985"/>
        <dbReference type="ChEBI" id="CHEBI:35146"/>
        <dbReference type="ChEBI" id="CHEBI:58045"/>
        <dbReference type="EC" id="2.6.1.42"/>
    </reaction>
</comment>
<keyword evidence="8" id="KW-0100">Branched-chain amino acid biosynthesis</keyword>
<comment type="pathway">
    <text evidence="3">Amino-acid biosynthesis; L-valine biosynthesis; L-valine from pyruvate: step 4/4.</text>
</comment>
<keyword evidence="8" id="KW-0028">Amino-acid biosynthesis</keyword>
<organism evidence="12 13">
    <name type="scientific">Terrihabitans rhizophilus</name>
    <dbReference type="NCBI Taxonomy" id="3092662"/>
    <lineage>
        <taxon>Bacteria</taxon>
        <taxon>Pseudomonadati</taxon>
        <taxon>Pseudomonadota</taxon>
        <taxon>Alphaproteobacteria</taxon>
        <taxon>Hyphomicrobiales</taxon>
        <taxon>Terrihabitans</taxon>
    </lineage>
</organism>
<comment type="similarity">
    <text evidence="5">Belongs to the class-IV pyridoxal-phosphate-dependent aminotransferase family.</text>
</comment>
<evidence type="ECO:0000256" key="4">
    <source>
        <dbReference type="ARBA" id="ARBA00005072"/>
    </source>
</evidence>
<dbReference type="Gene3D" id="3.30.470.10">
    <property type="match status" value="1"/>
</dbReference>
<dbReference type="PANTHER" id="PTHR42743">
    <property type="entry name" value="AMINO-ACID AMINOTRANSFERASE"/>
    <property type="match status" value="1"/>
</dbReference>
<evidence type="ECO:0000256" key="11">
    <source>
        <dbReference type="ARBA" id="ARBA00049229"/>
    </source>
</evidence>
<sequence length="287" mass="31765">MSRIVYVNGRYVPYADAQVHVEDRGFQFADSVYEVCEIRAGRIVDEARHLGRLDRSLEELRMPAPMAESGLRVVISEVLRRNRVREGTVYIQVSRGAARRDFLFPHEATPPSLVVIARGIDPSKSAKAAQSGIKVITTPETRWDRVDIKTTGLLPNVLAKMAATEHGAKEAWFVDRDGFITEGGSSNAWIITADDRLVTRPAEHGILRGITRTTLLDLAAEEGLAVEERPFTPDEVKAAREAFVTSATNILMPVVQIDGHRIGDGRPGPQVTRLRARFHDIAASRPI</sequence>
<evidence type="ECO:0000256" key="9">
    <source>
        <dbReference type="ARBA" id="ARBA00048212"/>
    </source>
</evidence>
<dbReference type="Gene3D" id="3.20.10.10">
    <property type="entry name" value="D-amino Acid Aminotransferase, subunit A, domain 2"/>
    <property type="match status" value="1"/>
</dbReference>
<dbReference type="InterPro" id="IPR043132">
    <property type="entry name" value="BCAT-like_C"/>
</dbReference>
<dbReference type="InterPro" id="IPR036038">
    <property type="entry name" value="Aminotransferase-like"/>
</dbReference>
<name>A0ABU4RKJ5_9HYPH</name>
<dbReference type="InterPro" id="IPR050571">
    <property type="entry name" value="Class-IV_PLP-Dep_Aminotrnsfr"/>
</dbReference>
<dbReference type="Pfam" id="PF01063">
    <property type="entry name" value="Aminotran_4"/>
    <property type="match status" value="1"/>
</dbReference>
<dbReference type="EMBL" id="JAXAFJ010000002">
    <property type="protein sequence ID" value="MDX6805357.1"/>
    <property type="molecule type" value="Genomic_DNA"/>
</dbReference>
<evidence type="ECO:0000256" key="5">
    <source>
        <dbReference type="ARBA" id="ARBA00009320"/>
    </source>
</evidence>
<dbReference type="SUPFAM" id="SSF56752">
    <property type="entry name" value="D-aminoacid aminotransferase-like PLP-dependent enzymes"/>
    <property type="match status" value="1"/>
</dbReference>
<evidence type="ECO:0000256" key="7">
    <source>
        <dbReference type="ARBA" id="ARBA00014472"/>
    </source>
</evidence>
<comment type="pathway">
    <text evidence="2">Amino-acid biosynthesis; L-isoleucine biosynthesis; L-isoleucine from 2-oxobutanoate: step 4/4.</text>
</comment>